<dbReference type="Gene3D" id="3.20.20.140">
    <property type="entry name" value="Metal-dependent hydrolases"/>
    <property type="match status" value="1"/>
</dbReference>
<protein>
    <submittedName>
        <fullName evidence="3">Amidohydrolase family protein</fullName>
    </submittedName>
</protein>
<evidence type="ECO:0000256" key="1">
    <source>
        <dbReference type="ARBA" id="ARBA00038310"/>
    </source>
</evidence>
<comment type="similarity">
    <text evidence="1">Belongs to the metallo-dependent hydrolases superfamily.</text>
</comment>
<evidence type="ECO:0000259" key="2">
    <source>
        <dbReference type="Pfam" id="PF04909"/>
    </source>
</evidence>
<dbReference type="PANTHER" id="PTHR43569">
    <property type="entry name" value="AMIDOHYDROLASE"/>
    <property type="match status" value="1"/>
</dbReference>
<dbReference type="InterPro" id="IPR006680">
    <property type="entry name" value="Amidohydro-rel"/>
</dbReference>
<comment type="caution">
    <text evidence="3">The sequence shown here is derived from an EMBL/GenBank/DDBJ whole genome shotgun (WGS) entry which is preliminary data.</text>
</comment>
<feature type="domain" description="Amidohydrolase-related" evidence="2">
    <location>
        <begin position="3"/>
        <end position="277"/>
    </location>
</feature>
<keyword evidence="4" id="KW-1185">Reference proteome</keyword>
<name>A0ABV7GV14_9RHOB</name>
<evidence type="ECO:0000313" key="4">
    <source>
        <dbReference type="Proteomes" id="UP001595632"/>
    </source>
</evidence>
<dbReference type="InterPro" id="IPR052350">
    <property type="entry name" value="Metallo-dep_Lactonases"/>
</dbReference>
<accession>A0ABV7GV14</accession>
<gene>
    <name evidence="3" type="ORF">ACFOGP_15880</name>
</gene>
<organism evidence="3 4">
    <name type="scientific">Psychromarinibacter halotolerans</name>
    <dbReference type="NCBI Taxonomy" id="1775175"/>
    <lineage>
        <taxon>Bacteria</taxon>
        <taxon>Pseudomonadati</taxon>
        <taxon>Pseudomonadota</taxon>
        <taxon>Alphaproteobacteria</taxon>
        <taxon>Rhodobacterales</taxon>
        <taxon>Paracoccaceae</taxon>
        <taxon>Psychromarinibacter</taxon>
    </lineage>
</organism>
<dbReference type="Pfam" id="PF04909">
    <property type="entry name" value="Amidohydro_2"/>
    <property type="match status" value="1"/>
</dbReference>
<sequence length="280" mass="30798">MIVDAHCHVWRRWPYEPPVPDPDTRAGVDQLVWHMDRNGVDHAVVIAAAIGDNLDNAADAFAAAAAHPGRLTVFPDLECRWSPTFRTPGAVDRLRAALDRWDMRGFTTYLTEEEDGDWLRGDDAGPFFALAEQRGLIASLSLTPHHLDACATLARRHPGLTILLHHHCHFGPRSATTLKDRPLAHAIASCGNVFVKLSGQGNVAGADEEYPYPDLDWLRAMMVELFPGRVVWGSDFPVSSRHTTYRQSMNAVLRHTPLTSAGREAAMGGTMARLLGLSQG</sequence>
<reference evidence="4" key="1">
    <citation type="journal article" date="2019" name="Int. J. Syst. Evol. Microbiol.">
        <title>The Global Catalogue of Microorganisms (GCM) 10K type strain sequencing project: providing services to taxonomists for standard genome sequencing and annotation.</title>
        <authorList>
            <consortium name="The Broad Institute Genomics Platform"/>
            <consortium name="The Broad Institute Genome Sequencing Center for Infectious Disease"/>
            <person name="Wu L."/>
            <person name="Ma J."/>
        </authorList>
    </citation>
    <scope>NUCLEOTIDE SEQUENCE [LARGE SCALE GENOMIC DNA]</scope>
    <source>
        <strain evidence="4">KCTC 52366</strain>
    </source>
</reference>
<dbReference type="RefSeq" id="WP_275631461.1">
    <property type="nucleotide sequence ID" value="NZ_JARGYD010000001.1"/>
</dbReference>
<dbReference type="PANTHER" id="PTHR43569:SF2">
    <property type="entry name" value="AMIDOHYDROLASE-RELATED DOMAIN-CONTAINING PROTEIN"/>
    <property type="match status" value="1"/>
</dbReference>
<dbReference type="EMBL" id="JBHRTB010000010">
    <property type="protein sequence ID" value="MFC3144201.1"/>
    <property type="molecule type" value="Genomic_DNA"/>
</dbReference>
<evidence type="ECO:0000313" key="3">
    <source>
        <dbReference type="EMBL" id="MFC3144201.1"/>
    </source>
</evidence>
<dbReference type="InterPro" id="IPR032466">
    <property type="entry name" value="Metal_Hydrolase"/>
</dbReference>
<dbReference type="Proteomes" id="UP001595632">
    <property type="component" value="Unassembled WGS sequence"/>
</dbReference>
<proteinExistence type="inferred from homology"/>
<dbReference type="SUPFAM" id="SSF51556">
    <property type="entry name" value="Metallo-dependent hydrolases"/>
    <property type="match status" value="1"/>
</dbReference>